<reference evidence="5 6" key="1">
    <citation type="submission" date="2018-08" db="EMBL/GenBank/DDBJ databases">
        <title>The first complete genome of Treponema rectale (CHPAT), a commensal spirochete of the bovine rectum.</title>
        <authorList>
            <person name="Staton G.J."/>
            <person name="Clegg S.R."/>
            <person name="Carter S.D."/>
            <person name="Radford A.D."/>
            <person name="Darby A."/>
            <person name="Hall N."/>
            <person name="Birtles R.J."/>
            <person name="Evans N.J."/>
        </authorList>
    </citation>
    <scope>NUCLEOTIDE SEQUENCE [LARGE SCALE GENOMIC DNA]</scope>
    <source>
        <strain evidence="5 6">CHPA</strain>
    </source>
</reference>
<keyword evidence="2" id="KW-0238">DNA-binding</keyword>
<dbReference type="GO" id="GO:0003700">
    <property type="term" value="F:DNA-binding transcription factor activity"/>
    <property type="evidence" value="ECO:0007669"/>
    <property type="project" value="InterPro"/>
</dbReference>
<keyword evidence="1" id="KW-0805">Transcription regulation</keyword>
<evidence type="ECO:0000313" key="6">
    <source>
        <dbReference type="Proteomes" id="UP000593591"/>
    </source>
</evidence>
<sequence>MIHSEQQKYEFVQYPKMKHVRIIVNQINYKHTHMHPDLELAILLSGNGQINVEEKPFIMDPGDVLLINSSTPHSYSSSSKDEQGLNVQNSPTFLIIQISNSFLSEYCPEISTTIFQSTLFKKSENTLMHVFGLQYLIELALVYFQGNEHYHLILLSELSRLIYHIYCITPHQVVSKEESEKIKLRKNRLERIIDTIKKNFESQIKLSDIAEQENLTRTYVSHLFKSSLGITFQDYVNNLRLEQAIRLMSEGKKSLLEISFESGFSDPKYMFKMFEKNLHCTPREYRKNLSVSSNFTNKDLSARETIFSEARSIEYLKSCPFYSPQNSIGIDSNYAAKTCEMLFKNTDHSSFTGK</sequence>
<dbReference type="Gene3D" id="1.10.10.60">
    <property type="entry name" value="Homeodomain-like"/>
    <property type="match status" value="2"/>
</dbReference>
<dbReference type="InterPro" id="IPR014710">
    <property type="entry name" value="RmlC-like_jellyroll"/>
</dbReference>
<dbReference type="SUPFAM" id="SSF46689">
    <property type="entry name" value="Homeodomain-like"/>
    <property type="match status" value="2"/>
</dbReference>
<evidence type="ECO:0000256" key="2">
    <source>
        <dbReference type="ARBA" id="ARBA00023125"/>
    </source>
</evidence>
<dbReference type="InterPro" id="IPR009057">
    <property type="entry name" value="Homeodomain-like_sf"/>
</dbReference>
<organism evidence="5 6">
    <name type="scientific">Treponema rectale</name>
    <dbReference type="NCBI Taxonomy" id="744512"/>
    <lineage>
        <taxon>Bacteria</taxon>
        <taxon>Pseudomonadati</taxon>
        <taxon>Spirochaetota</taxon>
        <taxon>Spirochaetia</taxon>
        <taxon>Spirochaetales</taxon>
        <taxon>Treponemataceae</taxon>
        <taxon>Treponema</taxon>
    </lineage>
</organism>
<evidence type="ECO:0000256" key="1">
    <source>
        <dbReference type="ARBA" id="ARBA00023015"/>
    </source>
</evidence>
<dbReference type="SUPFAM" id="SSF51182">
    <property type="entry name" value="RmlC-like cupins"/>
    <property type="match status" value="1"/>
</dbReference>
<dbReference type="KEGG" id="trc:DYE49_01000"/>
<dbReference type="Gene3D" id="2.60.120.10">
    <property type="entry name" value="Jelly Rolls"/>
    <property type="match status" value="1"/>
</dbReference>
<dbReference type="InterPro" id="IPR003313">
    <property type="entry name" value="AraC-bd"/>
</dbReference>
<dbReference type="Pfam" id="PF12833">
    <property type="entry name" value="HTH_18"/>
    <property type="match status" value="1"/>
</dbReference>
<evidence type="ECO:0000256" key="3">
    <source>
        <dbReference type="ARBA" id="ARBA00023163"/>
    </source>
</evidence>
<keyword evidence="3" id="KW-0804">Transcription</keyword>
<name>A0A7M1XJF2_9SPIR</name>
<dbReference type="GO" id="GO:0043565">
    <property type="term" value="F:sequence-specific DNA binding"/>
    <property type="evidence" value="ECO:0007669"/>
    <property type="project" value="InterPro"/>
</dbReference>
<dbReference type="PANTHER" id="PTHR43280">
    <property type="entry name" value="ARAC-FAMILY TRANSCRIPTIONAL REGULATOR"/>
    <property type="match status" value="1"/>
</dbReference>
<dbReference type="Pfam" id="PF02311">
    <property type="entry name" value="AraC_binding"/>
    <property type="match status" value="1"/>
</dbReference>
<dbReference type="PANTHER" id="PTHR43280:SF2">
    <property type="entry name" value="HTH-TYPE TRANSCRIPTIONAL REGULATOR EXSA"/>
    <property type="match status" value="1"/>
</dbReference>
<accession>A0A7M1XJF2</accession>
<dbReference type="EMBL" id="CP031517">
    <property type="protein sequence ID" value="QOS39105.1"/>
    <property type="molecule type" value="Genomic_DNA"/>
</dbReference>
<dbReference type="SMART" id="SM00342">
    <property type="entry name" value="HTH_ARAC"/>
    <property type="match status" value="1"/>
</dbReference>
<dbReference type="InterPro" id="IPR018060">
    <property type="entry name" value="HTH_AraC"/>
</dbReference>
<dbReference type="PROSITE" id="PS01124">
    <property type="entry name" value="HTH_ARAC_FAMILY_2"/>
    <property type="match status" value="1"/>
</dbReference>
<protein>
    <submittedName>
        <fullName evidence="5">AraC family transcriptional regulator</fullName>
    </submittedName>
</protein>
<dbReference type="AlphaFoldDB" id="A0A7M1XJF2"/>
<gene>
    <name evidence="5" type="ORF">DYE49_01000</name>
</gene>
<feature type="domain" description="HTH araC/xylS-type" evidence="4">
    <location>
        <begin position="190"/>
        <end position="288"/>
    </location>
</feature>
<dbReference type="InterPro" id="IPR011051">
    <property type="entry name" value="RmlC_Cupin_sf"/>
</dbReference>
<proteinExistence type="predicted"/>
<dbReference type="Proteomes" id="UP000593591">
    <property type="component" value="Chromosome"/>
</dbReference>
<evidence type="ECO:0000259" key="4">
    <source>
        <dbReference type="PROSITE" id="PS01124"/>
    </source>
</evidence>
<evidence type="ECO:0000313" key="5">
    <source>
        <dbReference type="EMBL" id="QOS39105.1"/>
    </source>
</evidence>